<keyword evidence="4" id="KW-1185">Reference proteome</keyword>
<gene>
    <name evidence="3" type="ORF">HDA36_002087</name>
</gene>
<protein>
    <recommendedName>
        <fullName evidence="5">DUF3558 domain-containing protein</fullName>
    </recommendedName>
</protein>
<organism evidence="3 4">
    <name type="scientific">Nocardiopsis composta</name>
    <dbReference type="NCBI Taxonomy" id="157465"/>
    <lineage>
        <taxon>Bacteria</taxon>
        <taxon>Bacillati</taxon>
        <taxon>Actinomycetota</taxon>
        <taxon>Actinomycetes</taxon>
        <taxon>Streptosporangiales</taxon>
        <taxon>Nocardiopsidaceae</taxon>
        <taxon>Nocardiopsis</taxon>
    </lineage>
</organism>
<evidence type="ECO:0008006" key="5">
    <source>
        <dbReference type="Google" id="ProtNLM"/>
    </source>
</evidence>
<keyword evidence="2" id="KW-0472">Membrane</keyword>
<dbReference type="EMBL" id="JACHDB010000001">
    <property type="protein sequence ID" value="MBB5432003.1"/>
    <property type="molecule type" value="Genomic_DNA"/>
</dbReference>
<feature type="compositionally biased region" description="Low complexity" evidence="1">
    <location>
        <begin position="19"/>
        <end position="29"/>
    </location>
</feature>
<feature type="region of interest" description="Disordered" evidence="1">
    <location>
        <begin position="1"/>
        <end position="78"/>
    </location>
</feature>
<accession>A0A7W8QLK7</accession>
<evidence type="ECO:0000313" key="4">
    <source>
        <dbReference type="Proteomes" id="UP000572635"/>
    </source>
</evidence>
<name>A0A7W8QLK7_9ACTN</name>
<dbReference type="Proteomes" id="UP000572635">
    <property type="component" value="Unassembled WGS sequence"/>
</dbReference>
<proteinExistence type="predicted"/>
<evidence type="ECO:0000256" key="2">
    <source>
        <dbReference type="SAM" id="Phobius"/>
    </source>
</evidence>
<feature type="region of interest" description="Disordered" evidence="1">
    <location>
        <begin position="111"/>
        <end position="160"/>
    </location>
</feature>
<evidence type="ECO:0000313" key="3">
    <source>
        <dbReference type="EMBL" id="MBB5432003.1"/>
    </source>
</evidence>
<feature type="transmembrane region" description="Helical" evidence="2">
    <location>
        <begin position="83"/>
        <end position="107"/>
    </location>
</feature>
<comment type="caution">
    <text evidence="3">The sequence shown here is derived from an EMBL/GenBank/DDBJ whole genome shotgun (WGS) entry which is preliminary data.</text>
</comment>
<keyword evidence="2" id="KW-1133">Transmembrane helix</keyword>
<dbReference type="RefSeq" id="WP_246528219.1">
    <property type="nucleotide sequence ID" value="NZ_BAAAJD010000058.1"/>
</dbReference>
<sequence length="324" mass="32877">MSDNGPYGQPPQGGGGHGQPHFQSPYGTGPQPGPPGGPGQPGQPGGPQQMYSGGPGQPPPYGPGGPGAPMGSPGYPPPKKSSAGMWIVIGGGVVILLLVVAVVVMLIRGGETEGGGPVAEPSNKPEESTEQTTEGGGGGEEEGGGGPKGEPPYALPEDPCSAFTEATAGEYGLKDGSKSLTDTSSSCMFTAESLGGDGYANVSVRYQVPYGGSDSIEGAKSQFQENVEYATDESSDIIPTKVHENEELNLGEEAAIIFSTQEIAGTKSSVATVLIREGNINAEVEFTESNAYDAPKSAPAPLKFDDVESMMNDLGNESLSLIGS</sequence>
<evidence type="ECO:0000256" key="1">
    <source>
        <dbReference type="SAM" id="MobiDB-lite"/>
    </source>
</evidence>
<dbReference type="SUPFAM" id="SSF81995">
    <property type="entry name" value="beta-sandwich domain of Sec23/24"/>
    <property type="match status" value="1"/>
</dbReference>
<keyword evidence="2" id="KW-0812">Transmembrane</keyword>
<reference evidence="3 4" key="1">
    <citation type="submission" date="2020-08" db="EMBL/GenBank/DDBJ databases">
        <title>Sequencing the genomes of 1000 actinobacteria strains.</title>
        <authorList>
            <person name="Klenk H.-P."/>
        </authorList>
    </citation>
    <scope>NUCLEOTIDE SEQUENCE [LARGE SCALE GENOMIC DNA]</scope>
    <source>
        <strain evidence="3 4">DSM 44551</strain>
    </source>
</reference>
<feature type="compositionally biased region" description="Gly residues" evidence="1">
    <location>
        <begin position="134"/>
        <end position="148"/>
    </location>
</feature>
<dbReference type="AlphaFoldDB" id="A0A7W8QLK7"/>